<evidence type="ECO:0000313" key="3">
    <source>
        <dbReference type="Proteomes" id="UP000198525"/>
    </source>
</evidence>
<keyword evidence="3" id="KW-1185">Reference proteome</keyword>
<sequence>MSQHRVRTPDPRSRLSQALAQVMHETRQRQLEAEREGLSALEHLIRVAEGHSGQSHHLRRLLLGLYNGYHWPFEMQRLRGLDADLQADALTVIRMATYSGHEIHTFIEGGDALLKRFWEIEEAEDE</sequence>
<gene>
    <name evidence="2" type="ORF">SAMN04487954_10519</name>
</gene>
<dbReference type="AlphaFoldDB" id="A0A1G8U1T1"/>
<dbReference type="InterPro" id="IPR056090">
    <property type="entry name" value="DUF7673"/>
</dbReference>
<feature type="domain" description="DUF7673" evidence="1">
    <location>
        <begin position="39"/>
        <end position="119"/>
    </location>
</feature>
<dbReference type="OrthoDB" id="6717082at2"/>
<organism evidence="2 3">
    <name type="scientific">Billgrantia gudaonensis</name>
    <dbReference type="NCBI Taxonomy" id="376427"/>
    <lineage>
        <taxon>Bacteria</taxon>
        <taxon>Pseudomonadati</taxon>
        <taxon>Pseudomonadota</taxon>
        <taxon>Gammaproteobacteria</taxon>
        <taxon>Oceanospirillales</taxon>
        <taxon>Halomonadaceae</taxon>
        <taxon>Billgrantia</taxon>
    </lineage>
</organism>
<dbReference type="RefSeq" id="WP_089684758.1">
    <property type="nucleotide sequence ID" value="NZ_FNES01000005.1"/>
</dbReference>
<proteinExistence type="predicted"/>
<dbReference type="Pfam" id="PF24720">
    <property type="entry name" value="DUF7673"/>
    <property type="match status" value="1"/>
</dbReference>
<reference evidence="2 3" key="1">
    <citation type="submission" date="2016-10" db="EMBL/GenBank/DDBJ databases">
        <authorList>
            <person name="de Groot N.N."/>
        </authorList>
    </citation>
    <scope>NUCLEOTIDE SEQUENCE [LARGE SCALE GENOMIC DNA]</scope>
    <source>
        <strain evidence="2 3">CGMCC 1.6133</strain>
    </source>
</reference>
<name>A0A1G8U1T1_9GAMM</name>
<evidence type="ECO:0000313" key="2">
    <source>
        <dbReference type="EMBL" id="SDJ47065.1"/>
    </source>
</evidence>
<accession>A0A1G8U1T1</accession>
<dbReference type="EMBL" id="FNES01000005">
    <property type="protein sequence ID" value="SDJ47065.1"/>
    <property type="molecule type" value="Genomic_DNA"/>
</dbReference>
<evidence type="ECO:0000259" key="1">
    <source>
        <dbReference type="Pfam" id="PF24720"/>
    </source>
</evidence>
<protein>
    <recommendedName>
        <fullName evidence="1">DUF7673 domain-containing protein</fullName>
    </recommendedName>
</protein>
<dbReference type="Proteomes" id="UP000198525">
    <property type="component" value="Unassembled WGS sequence"/>
</dbReference>
<dbReference type="STRING" id="376427.SAMN04487954_10519"/>